<dbReference type="EMBL" id="SGPJ01000643">
    <property type="protein sequence ID" value="THG93501.1"/>
    <property type="molecule type" value="Genomic_DNA"/>
</dbReference>
<proteinExistence type="predicted"/>
<keyword evidence="1" id="KW-0472">Membrane</keyword>
<comment type="caution">
    <text evidence="2">The sequence shown here is derived from an EMBL/GenBank/DDBJ whole genome shotgun (WGS) entry which is preliminary data.</text>
</comment>
<evidence type="ECO:0000256" key="1">
    <source>
        <dbReference type="SAM" id="Phobius"/>
    </source>
</evidence>
<protein>
    <submittedName>
        <fullName evidence="2">Uncharacterized protein</fullName>
    </submittedName>
</protein>
<reference evidence="2 3" key="1">
    <citation type="submission" date="2019-02" db="EMBL/GenBank/DDBJ databases">
        <title>Genome sequencing of the rare red list fungi Phlebia centrifuga.</title>
        <authorList>
            <person name="Buettner E."/>
            <person name="Kellner H."/>
        </authorList>
    </citation>
    <scope>NUCLEOTIDE SEQUENCE [LARGE SCALE GENOMIC DNA]</scope>
    <source>
        <strain evidence="2 3">DSM 108282</strain>
    </source>
</reference>
<gene>
    <name evidence="2" type="ORF">EW026_g7750</name>
</gene>
<evidence type="ECO:0000313" key="3">
    <source>
        <dbReference type="Proteomes" id="UP000309038"/>
    </source>
</evidence>
<keyword evidence="1" id="KW-0812">Transmembrane</keyword>
<name>A0A4S4K6Q4_9APHY</name>
<sequence>MNIAQVLVDSVPLLQTSSPVVNIIAVLIPILISRFLLNLRQLGEPENETQSRFNSRFSIPGFRVPTLASIVGDMGADLDHGPAEEVNEETDDADVNARLGNEGTAAIDAVDELQSSVATMETIYEIQEVPRDAV</sequence>
<keyword evidence="3" id="KW-1185">Reference proteome</keyword>
<evidence type="ECO:0000313" key="2">
    <source>
        <dbReference type="EMBL" id="THG93501.1"/>
    </source>
</evidence>
<keyword evidence="1" id="KW-1133">Transmembrane helix</keyword>
<dbReference type="AlphaFoldDB" id="A0A4S4K6Q4"/>
<dbReference type="Proteomes" id="UP000309038">
    <property type="component" value="Unassembled WGS sequence"/>
</dbReference>
<feature type="transmembrane region" description="Helical" evidence="1">
    <location>
        <begin position="20"/>
        <end position="37"/>
    </location>
</feature>
<accession>A0A4S4K6Q4</accession>
<organism evidence="2 3">
    <name type="scientific">Hermanssonia centrifuga</name>
    <dbReference type="NCBI Taxonomy" id="98765"/>
    <lineage>
        <taxon>Eukaryota</taxon>
        <taxon>Fungi</taxon>
        <taxon>Dikarya</taxon>
        <taxon>Basidiomycota</taxon>
        <taxon>Agaricomycotina</taxon>
        <taxon>Agaricomycetes</taxon>
        <taxon>Polyporales</taxon>
        <taxon>Meruliaceae</taxon>
        <taxon>Hermanssonia</taxon>
    </lineage>
</organism>